<accession>A0A506PEQ8</accession>
<name>A0A506PEQ8_9FLAO</name>
<gene>
    <name evidence="1" type="ORF">FJ651_15190</name>
</gene>
<proteinExistence type="predicted"/>
<dbReference type="AlphaFoldDB" id="A0A506PEQ8"/>
<dbReference type="OrthoDB" id="823957at2"/>
<dbReference type="RefSeq" id="WP_140991608.1">
    <property type="nucleotide sequence ID" value="NZ_VHIQ01000008.1"/>
</dbReference>
<comment type="caution">
    <text evidence="1">The sequence shown here is derived from an EMBL/GenBank/DDBJ whole genome shotgun (WGS) entry which is preliminary data.</text>
</comment>
<sequence length="307" mass="34002">MKKTIQVLRYSFYGALMSGTFFSCQTEDLLNYESVDNLLFQEPLFARGTDLGTQLLDYVECESVCIEPDSNTYYKMSDVATSTSGGGANINTKEVSYEAYNSEDSFVVSVNYDIISGKSNAHAEITISINGNTVVFENVEKSNTVSHSIALPVDWIACDEISFQITQKGLGNPIIFEEIYQLVGVCDNCEESFSYAENEDSSYTFTYISEESLRNAEVKFTSPHIVDFEALDGKIYSVNPGNLKGSPTVLTWTGDIEACTEITFTISFVPDCDQNNAGFANVFTDFKVNDISKKGENSNIRISCDLE</sequence>
<evidence type="ECO:0000313" key="1">
    <source>
        <dbReference type="EMBL" id="TPV31532.1"/>
    </source>
</evidence>
<dbReference type="EMBL" id="VHIQ01000008">
    <property type="protein sequence ID" value="TPV31532.1"/>
    <property type="molecule type" value="Genomic_DNA"/>
</dbReference>
<evidence type="ECO:0000313" key="2">
    <source>
        <dbReference type="Proteomes" id="UP000317332"/>
    </source>
</evidence>
<reference evidence="1 2" key="1">
    <citation type="submission" date="2019-06" db="EMBL/GenBank/DDBJ databases">
        <title>Flavobacteriaceae Paucihalobacterium erythroidium CWB-1, complete genome.</title>
        <authorList>
            <person name="Wu S."/>
        </authorList>
    </citation>
    <scope>NUCLEOTIDE SEQUENCE [LARGE SCALE GENOMIC DNA]</scope>
    <source>
        <strain evidence="1 2">CWB-1</strain>
    </source>
</reference>
<dbReference type="PROSITE" id="PS51257">
    <property type="entry name" value="PROKAR_LIPOPROTEIN"/>
    <property type="match status" value="1"/>
</dbReference>
<organism evidence="1 2">
    <name type="scientific">Paucihalobacter ruber</name>
    <dbReference type="NCBI Taxonomy" id="2567861"/>
    <lineage>
        <taxon>Bacteria</taxon>
        <taxon>Pseudomonadati</taxon>
        <taxon>Bacteroidota</taxon>
        <taxon>Flavobacteriia</taxon>
        <taxon>Flavobacteriales</taxon>
        <taxon>Flavobacteriaceae</taxon>
        <taxon>Paucihalobacter</taxon>
    </lineage>
</organism>
<protein>
    <submittedName>
        <fullName evidence="1">Uncharacterized protein</fullName>
    </submittedName>
</protein>
<keyword evidence="2" id="KW-1185">Reference proteome</keyword>
<dbReference type="Proteomes" id="UP000317332">
    <property type="component" value="Unassembled WGS sequence"/>
</dbReference>